<name>A0A8H5HZL0_9AGAR</name>
<evidence type="ECO:0000256" key="15">
    <source>
        <dbReference type="ARBA" id="ARBA00049334"/>
    </source>
</evidence>
<feature type="domain" description="TauD/TfdA-like" evidence="17">
    <location>
        <begin position="219"/>
        <end position="312"/>
    </location>
</feature>
<evidence type="ECO:0000256" key="5">
    <source>
        <dbReference type="ARBA" id="ARBA00012267"/>
    </source>
</evidence>
<evidence type="ECO:0000256" key="9">
    <source>
        <dbReference type="ARBA" id="ARBA00023002"/>
    </source>
</evidence>
<evidence type="ECO:0000256" key="14">
    <source>
        <dbReference type="ARBA" id="ARBA00046008"/>
    </source>
</evidence>
<proteinExistence type="inferred from homology"/>
<feature type="compositionally biased region" description="Low complexity" evidence="16">
    <location>
        <begin position="316"/>
        <end position="343"/>
    </location>
</feature>
<protein>
    <recommendedName>
        <fullName evidence="5">trimethyllysine dioxygenase</fullName>
        <ecNumber evidence="5">1.14.11.8</ecNumber>
    </recommendedName>
    <alternativeName>
        <fullName evidence="12">Epsilon-trimethyllysine 2-oxoglutarate dioxygenase</fullName>
    </alternativeName>
    <alternativeName>
        <fullName evidence="11">TML hydroxylase</fullName>
    </alternativeName>
    <alternativeName>
        <fullName evidence="13">TML-alpha-ketoglutarate dioxygenase</fullName>
    </alternativeName>
</protein>
<evidence type="ECO:0000259" key="18">
    <source>
        <dbReference type="Pfam" id="PF06155"/>
    </source>
</evidence>
<evidence type="ECO:0000256" key="11">
    <source>
        <dbReference type="ARBA" id="ARBA00030363"/>
    </source>
</evidence>
<dbReference type="InterPro" id="IPR042098">
    <property type="entry name" value="TauD-like_sf"/>
</dbReference>
<feature type="compositionally biased region" description="Basic and acidic residues" evidence="16">
    <location>
        <begin position="584"/>
        <end position="602"/>
    </location>
</feature>
<comment type="pathway">
    <text evidence="3">Amine and polyamine biosynthesis; carnitine biosynthesis.</text>
</comment>
<evidence type="ECO:0000256" key="7">
    <source>
        <dbReference type="ARBA" id="ARBA00022873"/>
    </source>
</evidence>
<dbReference type="EC" id="1.14.11.8" evidence="5"/>
<feature type="region of interest" description="Disordered" evidence="16">
    <location>
        <begin position="584"/>
        <end position="607"/>
    </location>
</feature>
<dbReference type="FunFam" id="3.30.2020.30:FF:000002">
    <property type="entry name" value="Putative gamma-butyrobetaine dioxygenase"/>
    <property type="match status" value="1"/>
</dbReference>
<dbReference type="InterPro" id="IPR010376">
    <property type="entry name" value="GBBH-like_N"/>
</dbReference>
<feature type="domain" description="TauD/TfdA-like" evidence="17">
    <location>
        <begin position="384"/>
        <end position="565"/>
    </location>
</feature>
<evidence type="ECO:0000256" key="1">
    <source>
        <dbReference type="ARBA" id="ARBA00001954"/>
    </source>
</evidence>
<dbReference type="InterPro" id="IPR003819">
    <property type="entry name" value="TauD/TfdA-like"/>
</dbReference>
<feature type="compositionally biased region" description="Pro residues" evidence="16">
    <location>
        <begin position="371"/>
        <end position="381"/>
    </location>
</feature>
<keyword evidence="10" id="KW-0408">Iron</keyword>
<reference evidence="19 20" key="1">
    <citation type="journal article" date="2020" name="ISME J.">
        <title>Uncovering the hidden diversity of litter-decomposition mechanisms in mushroom-forming fungi.</title>
        <authorList>
            <person name="Floudas D."/>
            <person name="Bentzer J."/>
            <person name="Ahren D."/>
            <person name="Johansson T."/>
            <person name="Persson P."/>
            <person name="Tunlid A."/>
        </authorList>
    </citation>
    <scope>NUCLEOTIDE SEQUENCE [LARGE SCALE GENOMIC DNA]</scope>
    <source>
        <strain evidence="19 20">CBS 406.79</strain>
    </source>
</reference>
<comment type="catalytic activity">
    <reaction evidence="15">
        <text>N(6),N(6),N(6)-trimethyl-L-lysine + 2-oxoglutarate + O2 = (3S)-3-hydroxy-N(6),N(6),N(6)-trimethyl-L-lysine + succinate + CO2</text>
        <dbReference type="Rhea" id="RHEA:14181"/>
        <dbReference type="ChEBI" id="CHEBI:15379"/>
        <dbReference type="ChEBI" id="CHEBI:16526"/>
        <dbReference type="ChEBI" id="CHEBI:16810"/>
        <dbReference type="ChEBI" id="CHEBI:30031"/>
        <dbReference type="ChEBI" id="CHEBI:58100"/>
        <dbReference type="ChEBI" id="CHEBI:141499"/>
        <dbReference type="EC" id="1.14.11.8"/>
    </reaction>
</comment>
<comment type="cofactor">
    <cofactor evidence="2">
        <name>L-ascorbate</name>
        <dbReference type="ChEBI" id="CHEBI:38290"/>
    </cofactor>
</comment>
<feature type="region of interest" description="Disordered" evidence="16">
    <location>
        <begin position="476"/>
        <end position="508"/>
    </location>
</feature>
<dbReference type="PANTHER" id="PTHR10696">
    <property type="entry name" value="GAMMA-BUTYROBETAINE HYDROXYLASE-RELATED"/>
    <property type="match status" value="1"/>
</dbReference>
<dbReference type="Pfam" id="PF06155">
    <property type="entry name" value="GBBH-like_N"/>
    <property type="match status" value="1"/>
</dbReference>
<gene>
    <name evidence="19" type="ORF">D9757_001559</name>
</gene>
<organism evidence="19 20">
    <name type="scientific">Collybiopsis confluens</name>
    <dbReference type="NCBI Taxonomy" id="2823264"/>
    <lineage>
        <taxon>Eukaryota</taxon>
        <taxon>Fungi</taxon>
        <taxon>Dikarya</taxon>
        <taxon>Basidiomycota</taxon>
        <taxon>Agaricomycotina</taxon>
        <taxon>Agaricomycetes</taxon>
        <taxon>Agaricomycetidae</taxon>
        <taxon>Agaricales</taxon>
        <taxon>Marasmiineae</taxon>
        <taxon>Omphalotaceae</taxon>
        <taxon>Collybiopsis</taxon>
    </lineage>
</organism>
<comment type="function">
    <text evidence="14">Converts trimethyllysine (TML) into hydroxytrimethyllysine (HTML).</text>
</comment>
<dbReference type="Gene3D" id="3.60.130.10">
    <property type="entry name" value="Clavaminate synthase-like"/>
    <property type="match status" value="2"/>
</dbReference>
<comment type="similarity">
    <text evidence="4">Belongs to the gamma-BBH/TMLD family.</text>
</comment>
<dbReference type="SUPFAM" id="SSF51197">
    <property type="entry name" value="Clavaminate synthase-like"/>
    <property type="match status" value="2"/>
</dbReference>
<dbReference type="PANTHER" id="PTHR10696:SF51">
    <property type="entry name" value="TRIMETHYLLYSINE DIOXYGENASE, MITOCHONDRIAL"/>
    <property type="match status" value="1"/>
</dbReference>
<evidence type="ECO:0000313" key="20">
    <source>
        <dbReference type="Proteomes" id="UP000518752"/>
    </source>
</evidence>
<dbReference type="EMBL" id="JAACJN010000006">
    <property type="protein sequence ID" value="KAF5392276.1"/>
    <property type="molecule type" value="Genomic_DNA"/>
</dbReference>
<evidence type="ECO:0000259" key="17">
    <source>
        <dbReference type="Pfam" id="PF02668"/>
    </source>
</evidence>
<feature type="compositionally biased region" description="Low complexity" evidence="16">
    <location>
        <begin position="350"/>
        <end position="370"/>
    </location>
</feature>
<evidence type="ECO:0000256" key="12">
    <source>
        <dbReference type="ARBA" id="ARBA00031778"/>
    </source>
</evidence>
<evidence type="ECO:0000256" key="13">
    <source>
        <dbReference type="ARBA" id="ARBA00032283"/>
    </source>
</evidence>
<evidence type="ECO:0000256" key="3">
    <source>
        <dbReference type="ARBA" id="ARBA00005022"/>
    </source>
</evidence>
<keyword evidence="6" id="KW-0479">Metal-binding</keyword>
<feature type="region of interest" description="Disordered" evidence="16">
    <location>
        <begin position="316"/>
        <end position="389"/>
    </location>
</feature>
<evidence type="ECO:0000256" key="6">
    <source>
        <dbReference type="ARBA" id="ARBA00022723"/>
    </source>
</evidence>
<keyword evidence="9" id="KW-0560">Oxidoreductase</keyword>
<dbReference type="Gene3D" id="3.30.2020.30">
    <property type="match status" value="1"/>
</dbReference>
<dbReference type="AlphaFoldDB" id="A0A8H5HZL0"/>
<accession>A0A8H5HZL0</accession>
<evidence type="ECO:0000256" key="8">
    <source>
        <dbReference type="ARBA" id="ARBA00022964"/>
    </source>
</evidence>
<dbReference type="GO" id="GO:0005739">
    <property type="term" value="C:mitochondrion"/>
    <property type="evidence" value="ECO:0007669"/>
    <property type="project" value="TreeGrafter"/>
</dbReference>
<dbReference type="GO" id="GO:0046872">
    <property type="term" value="F:metal ion binding"/>
    <property type="evidence" value="ECO:0007669"/>
    <property type="project" value="UniProtKB-KW"/>
</dbReference>
<comment type="cofactor">
    <cofactor evidence="1">
        <name>Fe(2+)</name>
        <dbReference type="ChEBI" id="CHEBI:29033"/>
    </cofactor>
</comment>
<comment type="caution">
    <text evidence="19">The sequence shown here is derived from an EMBL/GenBank/DDBJ whole genome shotgun (WGS) entry which is preliminary data.</text>
</comment>
<keyword evidence="7" id="KW-0124">Carnitine biosynthesis</keyword>
<dbReference type="InterPro" id="IPR050411">
    <property type="entry name" value="AlphaKG_dependent_hydroxylases"/>
</dbReference>
<evidence type="ECO:0000256" key="4">
    <source>
        <dbReference type="ARBA" id="ARBA00008654"/>
    </source>
</evidence>
<dbReference type="GO" id="GO:0045329">
    <property type="term" value="P:carnitine biosynthetic process"/>
    <property type="evidence" value="ECO:0007669"/>
    <property type="project" value="UniProtKB-KW"/>
</dbReference>
<dbReference type="Proteomes" id="UP000518752">
    <property type="component" value="Unassembled WGS sequence"/>
</dbReference>
<dbReference type="OrthoDB" id="408743at2759"/>
<dbReference type="InterPro" id="IPR038492">
    <property type="entry name" value="GBBH-like_N_sf"/>
</dbReference>
<sequence length="615" mass="68271">MLYLRTQVTKAATRSWTCAHHEWFRNGASKFTALRLVYRSLPHTTHRLASSAATRLKVLTSESKSLRPREPQDDLPIISMDERRVAIGWDTRTWSRFHHIWLRDHCRCPSCFHPKTMQRLLNTFEIPSDTQPIKIESTSQGLRVVWPSFASRSTEGSETEAAEDREHESLYPWDWLKSRSYDPRLEKPAEPEEKKILWNSRIAQSPPSISFENVMQPGEEGDKALYRWLQKIDQFGICFVTGVPPTPNATEKLARRIAFIRETQYGQFWEFTANLSKGDTAYTNIALGAHTDNTYFTDPCGLQLFHLLSHTPSSSALADSDSNADPNTPPSTSNLSPTSSISSAFFTRTSSHSPSSSDSPSNSDTFASTSIPPPVSSPPTSPDSFHSTAHPSLGGANLLVDGFYVASILRELHPEAYHILSSVRIPAHAAGEQDTVGVYTTYDKSGGYPVLTHHPHTGELVQVRWNNDDRSVITRFDVGDSPIKQTSSGRDNKDSKTTTPSPPSPPTDAVTAFYNALRTFHSLLTSADSEYRVQLEPGTAVIIDNHRVLHGRSAFTGRRRMCGAYIGGDDFRAKLSWGKGKFGDVRDGQGGEGGEGGRERGVRGKSASVVWSEDF</sequence>
<dbReference type="Pfam" id="PF02668">
    <property type="entry name" value="TauD"/>
    <property type="match status" value="2"/>
</dbReference>
<dbReference type="GO" id="GO:0050353">
    <property type="term" value="F:trimethyllysine dioxygenase activity"/>
    <property type="evidence" value="ECO:0007669"/>
    <property type="project" value="UniProtKB-EC"/>
</dbReference>
<evidence type="ECO:0000256" key="16">
    <source>
        <dbReference type="SAM" id="MobiDB-lite"/>
    </source>
</evidence>
<keyword evidence="20" id="KW-1185">Reference proteome</keyword>
<evidence type="ECO:0000313" key="19">
    <source>
        <dbReference type="EMBL" id="KAF5392276.1"/>
    </source>
</evidence>
<dbReference type="CDD" id="cd00250">
    <property type="entry name" value="CAS_like"/>
    <property type="match status" value="1"/>
</dbReference>
<keyword evidence="8" id="KW-0223">Dioxygenase</keyword>
<evidence type="ECO:0000256" key="10">
    <source>
        <dbReference type="ARBA" id="ARBA00023004"/>
    </source>
</evidence>
<feature type="domain" description="Gamma-butyrobetaine hydroxylase-like N-terminal" evidence="18">
    <location>
        <begin position="79"/>
        <end position="147"/>
    </location>
</feature>
<evidence type="ECO:0000256" key="2">
    <source>
        <dbReference type="ARBA" id="ARBA00001961"/>
    </source>
</evidence>